<dbReference type="KEGG" id="hsc:HVS_13850"/>
<dbReference type="InterPro" id="IPR052117">
    <property type="entry name" value="Cas10/Csm1_subtype-III-A"/>
</dbReference>
<dbReference type="GO" id="GO:0005524">
    <property type="term" value="F:ATP binding"/>
    <property type="evidence" value="ECO:0007669"/>
    <property type="project" value="UniProtKB-KW"/>
</dbReference>
<dbReference type="AlphaFoldDB" id="A0A2K9EKU0"/>
<keyword evidence="5" id="KW-0547">Nucleotide-binding</keyword>
<dbReference type="Gene3D" id="3.30.70.270">
    <property type="match status" value="1"/>
</dbReference>
<evidence type="ECO:0000256" key="5">
    <source>
        <dbReference type="ARBA" id="ARBA00022741"/>
    </source>
</evidence>
<dbReference type="InterPro" id="IPR013408">
    <property type="entry name" value="Cas10/Csm1"/>
</dbReference>
<dbReference type="Proteomes" id="UP000233534">
    <property type="component" value="Chromosome"/>
</dbReference>
<evidence type="ECO:0000256" key="3">
    <source>
        <dbReference type="ARBA" id="ARBA00022679"/>
    </source>
</evidence>
<name>A0A2K9EKU0_9FIRM</name>
<dbReference type="GO" id="GO:0051607">
    <property type="term" value="P:defense response to virus"/>
    <property type="evidence" value="ECO:0007669"/>
    <property type="project" value="UniProtKB-KW"/>
</dbReference>
<dbReference type="Pfam" id="PF22335">
    <property type="entry name" value="Cas10-Cmr2_palm2"/>
    <property type="match status" value="1"/>
</dbReference>
<dbReference type="PANTHER" id="PTHR36528">
    <property type="entry name" value="CRISPR SYSTEM SINGLE-STRAND-SPECIFIC DEOXYRIBONUCLEASE CAS10/CSM1 (SUBTYPE III-A)"/>
    <property type="match status" value="1"/>
</dbReference>
<sequence>MNKISYRTVCFASLLHGIGEFFTRDLTISADKSFYIYELLNDENCRKLSKFLDADLLKDILFHYSVPGYNMQNSVSKKCIRIIDIAGRLSNKDANEDIKSNAEHEYLNCIFSRLDIGNGLPRASAYRHVPLEPDAIFPFDPNSGDTRKSDDETILQREFCTYWNKALAEAKTVEMLYQMLLRILERYTWCIPLDGQSEIADISLYDHLRLTSAIAACLCKKHSEDPQFDERLMEDDSHDSFILAEGDFSGIQKYIFGGISEKQGGMAKKLRARSFVIASLVNLAARALIDRCDVPASCILMNSGGNFFILLPNTESVKTKLTDFQNEIDKKLFDTFQGGVALHIAYTCMCGNDFGSFGDKIRETKEQLAIRKRQPYASLLHNDGRWTEAQPFSTDAYEKKLGICKGCGNEFAEFETEDGPIGRRCKQETEIGRHLVKTKVITLIRSDMGLLSLGDWSVLPYGAEGEIYALKSDDSDYLLAPLWRQANHVPANSKRILTFEEISDKSEGVNWLGYLKADVDRLGMLFTVGFRKETGENFGNIARIASLSRMMEIFFSEWLDRFVERKFPECYIVFSGGDDLFIIGPWNQIISLAIQIRRSFSDFTGGNPNTTLSCGISFSPVRLPVAYAARSAERALDRAKEEHSFLHPTGRDQVCMFDHVMKWKYVHKVMKAADNVVGWVRDGKLTTGDVRRMRKYAEMFEQYTASGGQDTKGLRYAGHLSYDIGRKMSENRKRLDIQVKKFMESLRDISQEGLIHHLGVVCDFALLMNRKKGE</sequence>
<evidence type="ECO:0000256" key="10">
    <source>
        <dbReference type="ARBA" id="ARBA00023118"/>
    </source>
</evidence>
<keyword evidence="14" id="KW-1185">Reference proteome</keyword>
<evidence type="ECO:0000256" key="9">
    <source>
        <dbReference type="ARBA" id="ARBA00022840"/>
    </source>
</evidence>
<keyword evidence="4" id="KW-0540">Nuclease</keyword>
<evidence type="ECO:0000313" key="14">
    <source>
        <dbReference type="Proteomes" id="UP000233534"/>
    </source>
</evidence>
<evidence type="ECO:0000256" key="7">
    <source>
        <dbReference type="ARBA" id="ARBA00022801"/>
    </source>
</evidence>
<dbReference type="InterPro" id="IPR041062">
    <property type="entry name" value="Csm1_B"/>
</dbReference>
<feature type="domain" description="GGDEF" evidence="12">
    <location>
        <begin position="510"/>
        <end position="659"/>
    </location>
</feature>
<keyword evidence="6" id="KW-0255">Endonuclease</keyword>
<dbReference type="PROSITE" id="PS50887">
    <property type="entry name" value="GGDEF"/>
    <property type="match status" value="1"/>
</dbReference>
<dbReference type="InterPro" id="IPR043128">
    <property type="entry name" value="Rev_trsase/Diguanyl_cyclase"/>
</dbReference>
<comment type="similarity">
    <text evidence="1">Belongs to the CRISPR-associated Cas10/Csm1 family.</text>
</comment>
<evidence type="ECO:0000256" key="4">
    <source>
        <dbReference type="ARBA" id="ARBA00022722"/>
    </source>
</evidence>
<dbReference type="GO" id="GO:0016740">
    <property type="term" value="F:transferase activity"/>
    <property type="evidence" value="ECO:0007669"/>
    <property type="project" value="UniProtKB-KW"/>
</dbReference>
<dbReference type="Pfam" id="PF18211">
    <property type="entry name" value="Csm1_B"/>
    <property type="match status" value="1"/>
</dbReference>
<evidence type="ECO:0000256" key="1">
    <source>
        <dbReference type="ARBA" id="ARBA00005700"/>
    </source>
</evidence>
<dbReference type="RefSeq" id="WP_101303210.1">
    <property type="nucleotide sequence ID" value="NZ_CP025197.1"/>
</dbReference>
<evidence type="ECO:0000256" key="11">
    <source>
        <dbReference type="ARBA" id="ARBA00032922"/>
    </source>
</evidence>
<dbReference type="GO" id="GO:0004527">
    <property type="term" value="F:exonuclease activity"/>
    <property type="evidence" value="ECO:0007669"/>
    <property type="project" value="UniProtKB-KW"/>
</dbReference>
<organism evidence="13 14">
    <name type="scientific">Acetivibrio saccincola</name>
    <dbReference type="NCBI Taxonomy" id="1677857"/>
    <lineage>
        <taxon>Bacteria</taxon>
        <taxon>Bacillati</taxon>
        <taxon>Bacillota</taxon>
        <taxon>Clostridia</taxon>
        <taxon>Eubacteriales</taxon>
        <taxon>Oscillospiraceae</taxon>
        <taxon>Acetivibrio</taxon>
    </lineage>
</organism>
<reference evidence="13 14" key="1">
    <citation type="submission" date="2017-12" db="EMBL/GenBank/DDBJ databases">
        <title>Complete genome sequence of Herbivorax saccincola GGR1, a novel Cellulosome-producing hydrolytic bacterium in a thermophilic biogas plant, established by Illumina and Nanopore MinION sequencing.</title>
        <authorList>
            <person name="Pechtl A."/>
            <person name="Ruckert C."/>
            <person name="Koeck D.E."/>
            <person name="Maus I."/>
            <person name="Winkler A."/>
            <person name="Kalinowski J."/>
            <person name="Puhler A."/>
            <person name="Schwarz W.W."/>
            <person name="Zverlov V.V."/>
            <person name="Schluter A."/>
            <person name="Liebl W."/>
        </authorList>
    </citation>
    <scope>NUCLEOTIDE SEQUENCE [LARGE SCALE GENOMIC DNA]</scope>
    <source>
        <strain evidence="14">SR1</strain>
    </source>
</reference>
<dbReference type="EMBL" id="CP025197">
    <property type="protein sequence ID" value="AUG58633.1"/>
    <property type="molecule type" value="Genomic_DNA"/>
</dbReference>
<evidence type="ECO:0000313" key="13">
    <source>
        <dbReference type="EMBL" id="AUG58633.1"/>
    </source>
</evidence>
<dbReference type="GO" id="GO:0004519">
    <property type="term" value="F:endonuclease activity"/>
    <property type="evidence" value="ECO:0007669"/>
    <property type="project" value="UniProtKB-KW"/>
</dbReference>
<dbReference type="NCBIfam" id="TIGR02578">
    <property type="entry name" value="cas_TM1811_Csm1"/>
    <property type="match status" value="1"/>
</dbReference>
<evidence type="ECO:0000256" key="8">
    <source>
        <dbReference type="ARBA" id="ARBA00022839"/>
    </source>
</evidence>
<keyword evidence="3" id="KW-0808">Transferase</keyword>
<dbReference type="InterPro" id="IPR054767">
    <property type="entry name" value="Cas10-Cmr2_palm2"/>
</dbReference>
<keyword evidence="10" id="KW-0051">Antiviral defense</keyword>
<keyword evidence="8" id="KW-0269">Exonuclease</keyword>
<dbReference type="PANTHER" id="PTHR36528:SF1">
    <property type="entry name" value="CRISPR SYSTEM SINGLE-STRAND-SPECIFIC DEOXYRIBONUCLEASE CAS10_CSM1 (SUBTYPE III-A)"/>
    <property type="match status" value="1"/>
</dbReference>
<evidence type="ECO:0000259" key="12">
    <source>
        <dbReference type="PROSITE" id="PS50887"/>
    </source>
</evidence>
<accession>A0A2K9EKU0</accession>
<proteinExistence type="inferred from homology"/>
<keyword evidence="9" id="KW-0067">ATP-binding</keyword>
<protein>
    <recommendedName>
        <fullName evidence="2">CRISPR system single-strand-specific deoxyribonuclease Cas10/Csm1 (subtype III-A)</fullName>
    </recommendedName>
    <alternativeName>
        <fullName evidence="11">Cyclic oligoadenylate synthase</fullName>
    </alternativeName>
</protein>
<keyword evidence="7" id="KW-0378">Hydrolase</keyword>
<dbReference type="InterPro" id="IPR000160">
    <property type="entry name" value="GGDEF_dom"/>
</dbReference>
<gene>
    <name evidence="13" type="ORF">HVS_13850</name>
</gene>
<evidence type="ECO:0000256" key="6">
    <source>
        <dbReference type="ARBA" id="ARBA00022759"/>
    </source>
</evidence>
<evidence type="ECO:0000256" key="2">
    <source>
        <dbReference type="ARBA" id="ARBA00014333"/>
    </source>
</evidence>